<proteinExistence type="predicted"/>
<sequence length="63" mass="6733">MRASPSRTFQVPALLLPTHAGLGGLPPVTSMTTWASASSLRRRCGGLVGFSASVCSRRLEMDW</sequence>
<dbReference type="Proteomes" id="UP000440367">
    <property type="component" value="Unassembled WGS sequence"/>
</dbReference>
<evidence type="ECO:0000313" key="2">
    <source>
        <dbReference type="EMBL" id="KAE9211369.1"/>
    </source>
</evidence>
<evidence type="ECO:0000313" key="4">
    <source>
        <dbReference type="Proteomes" id="UP000460718"/>
    </source>
</evidence>
<gene>
    <name evidence="2" type="ORF">PF002_g18551</name>
    <name evidence="1" type="ORF">PF011_g28624</name>
</gene>
<evidence type="ECO:0000313" key="3">
    <source>
        <dbReference type="Proteomes" id="UP000440367"/>
    </source>
</evidence>
<evidence type="ECO:0000313" key="1">
    <source>
        <dbReference type="EMBL" id="KAE8964547.1"/>
    </source>
</evidence>
<comment type="caution">
    <text evidence="2">The sequence shown here is derived from an EMBL/GenBank/DDBJ whole genome shotgun (WGS) entry which is preliminary data.</text>
</comment>
<dbReference type="EMBL" id="QXFW01004736">
    <property type="protein sequence ID" value="KAE8964547.1"/>
    <property type="molecule type" value="Genomic_DNA"/>
</dbReference>
<dbReference type="AlphaFoldDB" id="A0A6A3Y0E8"/>
<accession>A0A6A3Y0E8</accession>
<protein>
    <submittedName>
        <fullName evidence="2">Uncharacterized protein</fullName>
    </submittedName>
</protein>
<name>A0A6A3Y0E8_9STRA</name>
<dbReference type="EMBL" id="QXGD01001226">
    <property type="protein sequence ID" value="KAE9211369.1"/>
    <property type="molecule type" value="Genomic_DNA"/>
</dbReference>
<organism evidence="2 3">
    <name type="scientific">Phytophthora fragariae</name>
    <dbReference type="NCBI Taxonomy" id="53985"/>
    <lineage>
        <taxon>Eukaryota</taxon>
        <taxon>Sar</taxon>
        <taxon>Stramenopiles</taxon>
        <taxon>Oomycota</taxon>
        <taxon>Peronosporomycetes</taxon>
        <taxon>Peronosporales</taxon>
        <taxon>Peronosporaceae</taxon>
        <taxon>Phytophthora</taxon>
    </lineage>
</organism>
<dbReference type="Proteomes" id="UP000460718">
    <property type="component" value="Unassembled WGS sequence"/>
</dbReference>
<reference evidence="2 3" key="1">
    <citation type="submission" date="2018-08" db="EMBL/GenBank/DDBJ databases">
        <title>Genomic investigation of the strawberry pathogen Phytophthora fragariae indicates pathogenicity is determined by transcriptional variation in three key races.</title>
        <authorList>
            <person name="Adams T.M."/>
            <person name="Armitage A.D."/>
            <person name="Sobczyk M.K."/>
            <person name="Bates H.J."/>
            <person name="Dunwell J.M."/>
            <person name="Nellist C.F."/>
            <person name="Harrison R.J."/>
        </authorList>
    </citation>
    <scope>NUCLEOTIDE SEQUENCE [LARGE SCALE GENOMIC DNA]</scope>
    <source>
        <strain evidence="2 3">BC-1</strain>
        <strain evidence="1 4">SCRP245</strain>
    </source>
</reference>